<protein>
    <submittedName>
        <fullName evidence="1">Helix-turn-helix domain-containing protein</fullName>
    </submittedName>
</protein>
<gene>
    <name evidence="1" type="ORF">N0K08_21490</name>
</gene>
<organism evidence="1 2">
    <name type="scientific">Acidovorax bellezanensis</name>
    <dbReference type="NCBI Taxonomy" id="2976702"/>
    <lineage>
        <taxon>Bacteria</taxon>
        <taxon>Pseudomonadati</taxon>
        <taxon>Pseudomonadota</taxon>
        <taxon>Betaproteobacteria</taxon>
        <taxon>Burkholderiales</taxon>
        <taxon>Comamonadaceae</taxon>
        <taxon>Acidovorax</taxon>
    </lineage>
</organism>
<dbReference type="CDD" id="cd00093">
    <property type="entry name" value="HTH_XRE"/>
    <property type="match status" value="1"/>
</dbReference>
<dbReference type="RefSeq" id="WP_261502463.1">
    <property type="nucleotide sequence ID" value="NZ_JAODYH010000017.1"/>
</dbReference>
<dbReference type="Gene3D" id="1.10.260.40">
    <property type="entry name" value="lambda repressor-like DNA-binding domains"/>
    <property type="match status" value="1"/>
</dbReference>
<dbReference type="InterPro" id="IPR010982">
    <property type="entry name" value="Lambda_DNA-bd_dom_sf"/>
</dbReference>
<dbReference type="Proteomes" id="UP001525968">
    <property type="component" value="Unassembled WGS sequence"/>
</dbReference>
<dbReference type="InterPro" id="IPR001387">
    <property type="entry name" value="Cro/C1-type_HTH"/>
</dbReference>
<name>A0ABT2PVA9_9BURK</name>
<evidence type="ECO:0000313" key="2">
    <source>
        <dbReference type="Proteomes" id="UP001525968"/>
    </source>
</evidence>
<dbReference type="EMBL" id="JAODYH010000017">
    <property type="protein sequence ID" value="MCT9813212.1"/>
    <property type="molecule type" value="Genomic_DNA"/>
</dbReference>
<comment type="caution">
    <text evidence="1">The sequence shown here is derived from an EMBL/GenBank/DDBJ whole genome shotgun (WGS) entry which is preliminary data.</text>
</comment>
<sequence length="120" mass="13065">MIPQEAKARAANAWRISQEHGITQADIAAHVGASQPQVSRILTGECMRVSRLFEEVCLFVERFESGVTVDAVRGNRDLIDALQVTWDGSASHAKALATVIRSMAVLRPGQRSSVIPGRKL</sequence>
<accession>A0ABT2PVA9</accession>
<proteinExistence type="predicted"/>
<reference evidence="1 2" key="1">
    <citation type="submission" date="2022-09" db="EMBL/GenBank/DDBJ databases">
        <title>Draft genome of isolate Be4.</title>
        <authorList>
            <person name="Sanchez-Castro I."/>
            <person name="Martinez-Rodriguez P."/>
            <person name="Descostes M."/>
            <person name="Merroun M."/>
        </authorList>
    </citation>
    <scope>NUCLEOTIDE SEQUENCE [LARGE SCALE GENOMIC DNA]</scope>
    <source>
        <strain evidence="1 2">Be4</strain>
    </source>
</reference>
<keyword evidence="2" id="KW-1185">Reference proteome</keyword>
<evidence type="ECO:0000313" key="1">
    <source>
        <dbReference type="EMBL" id="MCT9813212.1"/>
    </source>
</evidence>
<dbReference type="SUPFAM" id="SSF47413">
    <property type="entry name" value="lambda repressor-like DNA-binding domains"/>
    <property type="match status" value="1"/>
</dbReference>